<evidence type="ECO:0000259" key="1">
    <source>
        <dbReference type="Pfam" id="PF06094"/>
    </source>
</evidence>
<feature type="domain" description="Gamma-glutamylcyclotransferase AIG2-like" evidence="1">
    <location>
        <begin position="23"/>
        <end position="97"/>
    </location>
</feature>
<organism evidence="2 3">
    <name type="scientific">Coniochaeta ligniaria NRRL 30616</name>
    <dbReference type="NCBI Taxonomy" id="1408157"/>
    <lineage>
        <taxon>Eukaryota</taxon>
        <taxon>Fungi</taxon>
        <taxon>Dikarya</taxon>
        <taxon>Ascomycota</taxon>
        <taxon>Pezizomycotina</taxon>
        <taxon>Sordariomycetes</taxon>
        <taxon>Sordariomycetidae</taxon>
        <taxon>Coniochaetales</taxon>
        <taxon>Coniochaetaceae</taxon>
        <taxon>Coniochaeta</taxon>
    </lineage>
</organism>
<keyword evidence="3" id="KW-1185">Reference proteome</keyword>
<sequence length="98" mass="10673">MTAQDNAKSDTEAARHTTHPRPLFVYGTLCAKPLLASILTGDCDNIEAISKLMQPARVSGYKRFAAVVVATPDSSVDGYLLTLETRSQRSKLDNFEGE</sequence>
<proteinExistence type="predicted"/>
<evidence type="ECO:0000313" key="2">
    <source>
        <dbReference type="EMBL" id="OIW32394.1"/>
    </source>
</evidence>
<dbReference type="Proteomes" id="UP000182658">
    <property type="component" value="Unassembled WGS sequence"/>
</dbReference>
<dbReference type="OrthoDB" id="1044435at2759"/>
<dbReference type="Pfam" id="PF06094">
    <property type="entry name" value="GGACT"/>
    <property type="match status" value="1"/>
</dbReference>
<dbReference type="InterPro" id="IPR013024">
    <property type="entry name" value="GGCT-like"/>
</dbReference>
<dbReference type="Gene3D" id="3.10.490.10">
    <property type="entry name" value="Gamma-glutamyl cyclotransferase-like"/>
    <property type="match status" value="1"/>
</dbReference>
<accession>A0A1J7JX81</accession>
<dbReference type="InParanoid" id="A0A1J7JX81"/>
<dbReference type="InterPro" id="IPR036568">
    <property type="entry name" value="GGCT-like_sf"/>
</dbReference>
<dbReference type="EMBL" id="KV875095">
    <property type="protein sequence ID" value="OIW32394.1"/>
    <property type="molecule type" value="Genomic_DNA"/>
</dbReference>
<dbReference type="CDD" id="cd06661">
    <property type="entry name" value="GGCT_like"/>
    <property type="match status" value="1"/>
</dbReference>
<dbReference type="SUPFAM" id="SSF110857">
    <property type="entry name" value="Gamma-glutamyl cyclotransferase-like"/>
    <property type="match status" value="1"/>
</dbReference>
<gene>
    <name evidence="2" type="ORF">CONLIGDRAFT_630068</name>
</gene>
<dbReference type="AlphaFoldDB" id="A0A1J7JX81"/>
<name>A0A1J7JX81_9PEZI</name>
<protein>
    <recommendedName>
        <fullName evidence="1">Gamma-glutamylcyclotransferase AIG2-like domain-containing protein</fullName>
    </recommendedName>
</protein>
<reference evidence="2 3" key="1">
    <citation type="submission" date="2016-10" db="EMBL/GenBank/DDBJ databases">
        <title>Draft genome sequence of Coniochaeta ligniaria NRRL30616, a lignocellulolytic fungus for bioabatement of inhibitors in plant biomass hydrolysates.</title>
        <authorList>
            <consortium name="DOE Joint Genome Institute"/>
            <person name="Jimenez D.J."/>
            <person name="Hector R.E."/>
            <person name="Riley R."/>
            <person name="Sun H."/>
            <person name="Grigoriev I.V."/>
            <person name="Van Elsas J.D."/>
            <person name="Nichols N.N."/>
        </authorList>
    </citation>
    <scope>NUCLEOTIDE SEQUENCE [LARGE SCALE GENOMIC DNA]</scope>
    <source>
        <strain evidence="2 3">NRRL 30616</strain>
    </source>
</reference>
<dbReference type="InterPro" id="IPR009288">
    <property type="entry name" value="AIG2-like_dom"/>
</dbReference>
<evidence type="ECO:0000313" key="3">
    <source>
        <dbReference type="Proteomes" id="UP000182658"/>
    </source>
</evidence>